<organism evidence="5">
    <name type="scientific">Flavobacterium sp. CFS9</name>
    <dbReference type="NCBI Taxonomy" id="3143118"/>
    <lineage>
        <taxon>Bacteria</taxon>
        <taxon>Pseudomonadati</taxon>
        <taxon>Bacteroidota</taxon>
        <taxon>Flavobacteriia</taxon>
        <taxon>Flavobacteriales</taxon>
        <taxon>Flavobacteriaceae</taxon>
        <taxon>Flavobacterium</taxon>
    </lineage>
</organism>
<name>A0AAT9H7V3_9FLAO</name>
<reference evidence="5" key="1">
    <citation type="submission" date="2024-05" db="EMBL/GenBank/DDBJ databases">
        <title>Whole-Genome Sequence of CFS9, a Potential Fish Probiotic Isolated from the Body Surface of Silurus asotus.</title>
        <authorList>
            <person name="Kojima M."/>
            <person name="Tobioka K."/>
            <person name="Yokota K."/>
            <person name="Nakatani H."/>
            <person name="Hori K."/>
            <person name="Tamaru Y."/>
            <person name="Okazaki F."/>
        </authorList>
    </citation>
    <scope>NUCLEOTIDE SEQUENCE</scope>
    <source>
        <strain evidence="5">CFS9</strain>
    </source>
</reference>
<dbReference type="Gene3D" id="3.30.300.30">
    <property type="match status" value="1"/>
</dbReference>
<dbReference type="InterPro" id="IPR010071">
    <property type="entry name" value="AA_adenyl_dom"/>
</dbReference>
<dbReference type="GO" id="GO:0043041">
    <property type="term" value="P:amino acid activation for nonribosomal peptide biosynthetic process"/>
    <property type="evidence" value="ECO:0007669"/>
    <property type="project" value="TreeGrafter"/>
</dbReference>
<dbReference type="CDD" id="cd19531">
    <property type="entry name" value="LCL_NRPS-like"/>
    <property type="match status" value="1"/>
</dbReference>
<dbReference type="Gene3D" id="1.10.1200.10">
    <property type="entry name" value="ACP-like"/>
    <property type="match status" value="1"/>
</dbReference>
<dbReference type="InterPro" id="IPR009081">
    <property type="entry name" value="PP-bd_ACP"/>
</dbReference>
<dbReference type="NCBIfam" id="TIGR01733">
    <property type="entry name" value="AA-adenyl-dom"/>
    <property type="match status" value="1"/>
</dbReference>
<dbReference type="GO" id="GO:0031177">
    <property type="term" value="F:phosphopantetheine binding"/>
    <property type="evidence" value="ECO:0007669"/>
    <property type="project" value="TreeGrafter"/>
</dbReference>
<dbReference type="SUPFAM" id="SSF47336">
    <property type="entry name" value="ACP-like"/>
    <property type="match status" value="1"/>
</dbReference>
<dbReference type="InterPro" id="IPR025110">
    <property type="entry name" value="AMP-bd_C"/>
</dbReference>
<evidence type="ECO:0000256" key="3">
    <source>
        <dbReference type="ARBA" id="ARBA00022553"/>
    </source>
</evidence>
<dbReference type="Pfam" id="PF00550">
    <property type="entry name" value="PP-binding"/>
    <property type="match status" value="1"/>
</dbReference>
<dbReference type="Pfam" id="PF00668">
    <property type="entry name" value="Condensation"/>
    <property type="match status" value="2"/>
</dbReference>
<dbReference type="PROSITE" id="PS00455">
    <property type="entry name" value="AMP_BINDING"/>
    <property type="match status" value="1"/>
</dbReference>
<keyword evidence="2" id="KW-0596">Phosphopantetheine</keyword>
<keyword evidence="3" id="KW-0597">Phosphoprotein</keyword>
<dbReference type="EMBL" id="AP031573">
    <property type="protein sequence ID" value="BFM45582.1"/>
    <property type="molecule type" value="Genomic_DNA"/>
</dbReference>
<dbReference type="Pfam" id="PF00501">
    <property type="entry name" value="AMP-binding"/>
    <property type="match status" value="1"/>
</dbReference>
<dbReference type="PANTHER" id="PTHR45527:SF1">
    <property type="entry name" value="FATTY ACID SYNTHASE"/>
    <property type="match status" value="1"/>
</dbReference>
<evidence type="ECO:0000256" key="1">
    <source>
        <dbReference type="ARBA" id="ARBA00001957"/>
    </source>
</evidence>
<dbReference type="InterPro" id="IPR036736">
    <property type="entry name" value="ACP-like_sf"/>
</dbReference>
<sequence>MKLTLPQQDIYFEQLLFSNEPIYNIGAKIEIKGVVNIEIFKRAYVALINQHDAYRIVFVKNEENIGTQILDDHESELGFIDFSESENPIEEANLYMQKEFMKPFNLLEGSLLHIFTLVKVQDDFYYLFSVYHHIITDGWGTSLMFQRLVQNYNEIGEFDAVISDYPFSYKDFEEDDFQYQNSESFNQDLEYWSQKFKQLPENLLEKRDDSVQINKSSRKELFIKRIVYNQLNELATSYKCSTFTLILGILYTYFGRKHENNDFAIGLPVLNRSKSAYKKTVGLFMGISPLRMSLDFEATFQDLIMDIKNQLRQDYRHQRLPLGKLIQELQLYSQKERLFNITLSYEKQDYSAHFKNTQTKVIPLSHQSERVALALYIREFDESEDVKIDFDYNLNYFDEAGITQVVNHFEKLVDSVLDNSDKKLKELTYLTKEEKQRLLFNFNHTKVDYPKNKTVLDLFQEQAKKVSEKIALKDDVKSYSYGELDKLSSQIATYIMAQFGQEDKSPIAVLLGRSANMIAVLLGILKTGRPYIPLDPAFPKDRLSYIVANSQTSIIVNENSYEIEGIEEVKTLSLENILDEIDEVQVTEFQIVSPQDTAYIIYTSGSTGNPKGVEIGHQSLLNFLTSIQQAPGIRESDVLFSVTTYSFDISILEFFAPLISGATLYVASQDLLSDPTLIIRKLEELKPTIIQATPSFYQMLFNANWQGDKQLKILCGGDLLSESLAQKLISHSSALWNMYGPTETTIWSSVKKIERPSEASNIGKPINNTQFYILDEFLDPKPIGTPGAIYIAGDGLALGYYKNNELTKEKFIQNPFDSNALCYETGDVGKWNNDGEIEFLGRNDNQVKIRGYRIELGDIESQLNQMAAIKAAVVIAKKGAQQEAFLIAYVLKNQEFIDTSEILNQLKMTLPYYMIPNAILPLEEFPLTPNQKLDRKSLSQREIQYHTNEEHFKEPVSDLEIKLSQYWATALNREEAISVTDNFFALGGHSLNAVKLIGLISRNLYLEITLKTIFDFPTIKSLAVYLQELKPTQSNAIPLAEIKDLYPLTPAQYTIWLASQQTKNSIAYNMSAGYTIEGFMDTARINKAINQIIEKYEILRTHFIEINGIPYQKINATAKNRFETALHQLKKDSIEEVISQLINTEFDLERELLIRVQLIELETNQHLLLFSTHHIMMDGLSLEIFIKEFIQNYNESTQNQTNDDILKLQFKDYSEWLHKTIKEDQSKNELFWKNYLKNYEPKNSFDRDFSIQNNKQNGSKLSFEFTEEVTLLLKQLAAEKQITFYTLLVAAINVLIYKLSKHSDICIGTVNSGRNISDLNNQIGMFVKTLVLRTQIQSEQTFADVWENVNHNILEINNYQDVPFDKIVPDIFDVMLVYQNPEFNLEGSIELDELKLTSYPIESKFSRIPMVFNLFESKHQLKGTIDYNSDLFEEDTIHMIVSEFRKMLNEIVVNPLMKIGEIDDKLEQEIDTTLDFDFNF</sequence>
<dbReference type="InterPro" id="IPR020845">
    <property type="entry name" value="AMP-binding_CS"/>
</dbReference>
<dbReference type="InterPro" id="IPR001242">
    <property type="entry name" value="Condensation_dom"/>
</dbReference>
<dbReference type="PROSITE" id="PS50075">
    <property type="entry name" value="CARRIER"/>
    <property type="match status" value="1"/>
</dbReference>
<dbReference type="Gene3D" id="3.40.50.12780">
    <property type="entry name" value="N-terminal domain of ligase-like"/>
    <property type="match status" value="1"/>
</dbReference>
<accession>A0AAT9H7V3</accession>
<proteinExistence type="predicted"/>
<dbReference type="InterPro" id="IPR000873">
    <property type="entry name" value="AMP-dep_synth/lig_dom"/>
</dbReference>
<dbReference type="Gene3D" id="3.30.559.30">
    <property type="entry name" value="Nonribosomal peptide synthetase, condensation domain"/>
    <property type="match status" value="2"/>
</dbReference>
<dbReference type="GO" id="GO:0003824">
    <property type="term" value="F:catalytic activity"/>
    <property type="evidence" value="ECO:0007669"/>
    <property type="project" value="InterPro"/>
</dbReference>
<dbReference type="InterPro" id="IPR023213">
    <property type="entry name" value="CAT-like_dom_sf"/>
</dbReference>
<dbReference type="Gene3D" id="3.30.559.10">
    <property type="entry name" value="Chloramphenicol acetyltransferase-like domain"/>
    <property type="match status" value="2"/>
</dbReference>
<evidence type="ECO:0000313" key="5">
    <source>
        <dbReference type="EMBL" id="BFM45582.1"/>
    </source>
</evidence>
<dbReference type="PROSITE" id="PS00012">
    <property type="entry name" value="PHOSPHOPANTETHEINE"/>
    <property type="match status" value="1"/>
</dbReference>
<protein>
    <recommendedName>
        <fullName evidence="4">Carrier domain-containing protein</fullName>
    </recommendedName>
</protein>
<dbReference type="InterPro" id="IPR045851">
    <property type="entry name" value="AMP-bd_C_sf"/>
</dbReference>
<dbReference type="GO" id="GO:0044550">
    <property type="term" value="P:secondary metabolite biosynthetic process"/>
    <property type="evidence" value="ECO:0007669"/>
    <property type="project" value="TreeGrafter"/>
</dbReference>
<dbReference type="SUPFAM" id="SSF52777">
    <property type="entry name" value="CoA-dependent acyltransferases"/>
    <property type="match status" value="4"/>
</dbReference>
<dbReference type="InterPro" id="IPR042099">
    <property type="entry name" value="ANL_N_sf"/>
</dbReference>
<evidence type="ECO:0000259" key="4">
    <source>
        <dbReference type="PROSITE" id="PS50075"/>
    </source>
</evidence>
<dbReference type="PANTHER" id="PTHR45527">
    <property type="entry name" value="NONRIBOSOMAL PEPTIDE SYNTHETASE"/>
    <property type="match status" value="1"/>
</dbReference>
<dbReference type="SUPFAM" id="SSF56801">
    <property type="entry name" value="Acetyl-CoA synthetase-like"/>
    <property type="match status" value="1"/>
</dbReference>
<evidence type="ECO:0000256" key="2">
    <source>
        <dbReference type="ARBA" id="ARBA00022450"/>
    </source>
</evidence>
<feature type="domain" description="Carrier" evidence="4">
    <location>
        <begin position="954"/>
        <end position="1030"/>
    </location>
</feature>
<gene>
    <name evidence="5" type="ORF">CFS9_42230</name>
</gene>
<comment type="cofactor">
    <cofactor evidence="1">
        <name>pantetheine 4'-phosphate</name>
        <dbReference type="ChEBI" id="CHEBI:47942"/>
    </cofactor>
</comment>
<dbReference type="GO" id="GO:0005737">
    <property type="term" value="C:cytoplasm"/>
    <property type="evidence" value="ECO:0007669"/>
    <property type="project" value="TreeGrafter"/>
</dbReference>
<dbReference type="InterPro" id="IPR006162">
    <property type="entry name" value="Ppantetheine_attach_site"/>
</dbReference>
<dbReference type="Pfam" id="PF13193">
    <property type="entry name" value="AMP-binding_C"/>
    <property type="match status" value="1"/>
</dbReference>
<dbReference type="RefSeq" id="WP_369616566.1">
    <property type="nucleotide sequence ID" value="NZ_AP031573.1"/>
</dbReference>